<dbReference type="InterPro" id="IPR045518">
    <property type="entry name" value="2EXR"/>
</dbReference>
<evidence type="ECO:0000313" key="2">
    <source>
        <dbReference type="EMBL" id="KAK3338441.1"/>
    </source>
</evidence>
<evidence type="ECO:0000259" key="1">
    <source>
        <dbReference type="Pfam" id="PF20150"/>
    </source>
</evidence>
<sequence>MATTFPRFLELPWEIQARIWELSVEPRTVKVRRVTVTRARCSYHEGRGTTYEVVTSTPVPAALQTCYQARYKHRLYQPVFSELDIVRSCEERRYVWLNLDIDTVDAGLSNGLTLFDFKSVARSIRRLKFETAEIMVGDKAALHEYFVNLQELHITSSNEKLLELATMRKYLSGFLPRSLKKLFVHHTVGGFTRQWDESVGDDDPQHIRWVRDNITRTRLKDLRVKAFILSRW</sequence>
<accession>A0AAE0J7M5</accession>
<organism evidence="2 3">
    <name type="scientific">Neurospora tetraspora</name>
    <dbReference type="NCBI Taxonomy" id="94610"/>
    <lineage>
        <taxon>Eukaryota</taxon>
        <taxon>Fungi</taxon>
        <taxon>Dikarya</taxon>
        <taxon>Ascomycota</taxon>
        <taxon>Pezizomycotina</taxon>
        <taxon>Sordariomycetes</taxon>
        <taxon>Sordariomycetidae</taxon>
        <taxon>Sordariales</taxon>
        <taxon>Sordariaceae</taxon>
        <taxon>Neurospora</taxon>
    </lineage>
</organism>
<protein>
    <recommendedName>
        <fullName evidence="1">2EXR domain-containing protein</fullName>
    </recommendedName>
</protein>
<reference evidence="2" key="2">
    <citation type="submission" date="2023-06" db="EMBL/GenBank/DDBJ databases">
        <authorList>
            <consortium name="Lawrence Berkeley National Laboratory"/>
            <person name="Haridas S."/>
            <person name="Hensen N."/>
            <person name="Bonometti L."/>
            <person name="Westerberg I."/>
            <person name="Brannstrom I.O."/>
            <person name="Guillou S."/>
            <person name="Cros-Aarteil S."/>
            <person name="Calhoun S."/>
            <person name="Kuo A."/>
            <person name="Mondo S."/>
            <person name="Pangilinan J."/>
            <person name="Riley R."/>
            <person name="Labutti K."/>
            <person name="Andreopoulos B."/>
            <person name="Lipzen A."/>
            <person name="Chen C."/>
            <person name="Yanf M."/>
            <person name="Daum C."/>
            <person name="Ng V."/>
            <person name="Clum A."/>
            <person name="Steindorff A."/>
            <person name="Ohm R."/>
            <person name="Martin F."/>
            <person name="Silar P."/>
            <person name="Natvig D."/>
            <person name="Lalanne C."/>
            <person name="Gautier V."/>
            <person name="Ament-Velasquez S.L."/>
            <person name="Kruys A."/>
            <person name="Hutchinson M.I."/>
            <person name="Powell A.J."/>
            <person name="Barry K."/>
            <person name="Miller A.N."/>
            <person name="Grigoriev I.V."/>
            <person name="Debuchy R."/>
            <person name="Gladieux P."/>
            <person name="Thoren M.H."/>
            <person name="Johannesson H."/>
        </authorList>
    </citation>
    <scope>NUCLEOTIDE SEQUENCE</scope>
    <source>
        <strain evidence="2">CBS 560.94</strain>
    </source>
</reference>
<dbReference type="RefSeq" id="XP_062677892.1">
    <property type="nucleotide sequence ID" value="XM_062829927.1"/>
</dbReference>
<proteinExistence type="predicted"/>
<feature type="domain" description="2EXR" evidence="1">
    <location>
        <begin position="5"/>
        <end position="104"/>
    </location>
</feature>
<gene>
    <name evidence="2" type="ORF">B0H65DRAFT_552899</name>
</gene>
<dbReference type="PANTHER" id="PTHR35910:SF1">
    <property type="entry name" value="2EXR DOMAIN-CONTAINING PROTEIN"/>
    <property type="match status" value="1"/>
</dbReference>
<dbReference type="AlphaFoldDB" id="A0AAE0J7M5"/>
<dbReference type="GeneID" id="87867081"/>
<dbReference type="Proteomes" id="UP001278500">
    <property type="component" value="Unassembled WGS sequence"/>
</dbReference>
<reference evidence="2" key="1">
    <citation type="journal article" date="2023" name="Mol. Phylogenet. Evol.">
        <title>Genome-scale phylogeny and comparative genomics of the fungal order Sordariales.</title>
        <authorList>
            <person name="Hensen N."/>
            <person name="Bonometti L."/>
            <person name="Westerberg I."/>
            <person name="Brannstrom I.O."/>
            <person name="Guillou S."/>
            <person name="Cros-Aarteil S."/>
            <person name="Calhoun S."/>
            <person name="Haridas S."/>
            <person name="Kuo A."/>
            <person name="Mondo S."/>
            <person name="Pangilinan J."/>
            <person name="Riley R."/>
            <person name="LaButti K."/>
            <person name="Andreopoulos B."/>
            <person name="Lipzen A."/>
            <person name="Chen C."/>
            <person name="Yan M."/>
            <person name="Daum C."/>
            <person name="Ng V."/>
            <person name="Clum A."/>
            <person name="Steindorff A."/>
            <person name="Ohm R.A."/>
            <person name="Martin F."/>
            <person name="Silar P."/>
            <person name="Natvig D.O."/>
            <person name="Lalanne C."/>
            <person name="Gautier V."/>
            <person name="Ament-Velasquez S.L."/>
            <person name="Kruys A."/>
            <person name="Hutchinson M.I."/>
            <person name="Powell A.J."/>
            <person name="Barry K."/>
            <person name="Miller A.N."/>
            <person name="Grigoriev I.V."/>
            <person name="Debuchy R."/>
            <person name="Gladieux P."/>
            <person name="Hiltunen Thoren M."/>
            <person name="Johannesson H."/>
        </authorList>
    </citation>
    <scope>NUCLEOTIDE SEQUENCE</scope>
    <source>
        <strain evidence="2">CBS 560.94</strain>
    </source>
</reference>
<keyword evidence="3" id="KW-1185">Reference proteome</keyword>
<dbReference type="EMBL" id="JAUEPP010000008">
    <property type="protein sequence ID" value="KAK3338441.1"/>
    <property type="molecule type" value="Genomic_DNA"/>
</dbReference>
<dbReference type="PANTHER" id="PTHR35910">
    <property type="entry name" value="2EXR DOMAIN-CONTAINING PROTEIN"/>
    <property type="match status" value="1"/>
</dbReference>
<comment type="caution">
    <text evidence="2">The sequence shown here is derived from an EMBL/GenBank/DDBJ whole genome shotgun (WGS) entry which is preliminary data.</text>
</comment>
<evidence type="ECO:0000313" key="3">
    <source>
        <dbReference type="Proteomes" id="UP001278500"/>
    </source>
</evidence>
<dbReference type="Pfam" id="PF20150">
    <property type="entry name" value="2EXR"/>
    <property type="match status" value="1"/>
</dbReference>
<name>A0AAE0J7M5_9PEZI</name>